<feature type="transmembrane region" description="Helical" evidence="1">
    <location>
        <begin position="76"/>
        <end position="98"/>
    </location>
</feature>
<name>A0A6C0DIR4_9ZZZZ</name>
<keyword evidence="1" id="KW-1133">Transmembrane helix</keyword>
<keyword evidence="1" id="KW-0472">Membrane</keyword>
<evidence type="ECO:0000256" key="1">
    <source>
        <dbReference type="SAM" id="Phobius"/>
    </source>
</evidence>
<protein>
    <submittedName>
        <fullName evidence="2">Uncharacterized protein</fullName>
    </submittedName>
</protein>
<proteinExistence type="predicted"/>
<dbReference type="EMBL" id="MN739613">
    <property type="protein sequence ID" value="QHT15809.1"/>
    <property type="molecule type" value="Genomic_DNA"/>
</dbReference>
<dbReference type="AlphaFoldDB" id="A0A6C0DIR4"/>
<reference evidence="2" key="1">
    <citation type="journal article" date="2020" name="Nature">
        <title>Giant virus diversity and host interactions through global metagenomics.</title>
        <authorList>
            <person name="Schulz F."/>
            <person name="Roux S."/>
            <person name="Paez-Espino D."/>
            <person name="Jungbluth S."/>
            <person name="Walsh D.A."/>
            <person name="Denef V.J."/>
            <person name="McMahon K.D."/>
            <person name="Konstantinidis K.T."/>
            <person name="Eloe-Fadrosh E.A."/>
            <person name="Kyrpides N.C."/>
            <person name="Woyke T."/>
        </authorList>
    </citation>
    <scope>NUCLEOTIDE SEQUENCE</scope>
    <source>
        <strain evidence="2">GVMAG-M-3300023174-176</strain>
    </source>
</reference>
<accession>A0A6C0DIR4</accession>
<feature type="transmembrane region" description="Helical" evidence="1">
    <location>
        <begin position="50"/>
        <end position="69"/>
    </location>
</feature>
<organism evidence="2">
    <name type="scientific">viral metagenome</name>
    <dbReference type="NCBI Taxonomy" id="1070528"/>
    <lineage>
        <taxon>unclassified sequences</taxon>
        <taxon>metagenomes</taxon>
        <taxon>organismal metagenomes</taxon>
    </lineage>
</organism>
<feature type="transmembrane region" description="Helical" evidence="1">
    <location>
        <begin position="7"/>
        <end position="30"/>
    </location>
</feature>
<keyword evidence="1" id="KW-0812">Transmembrane</keyword>
<sequence length="101" mass="10819">MTGFTNLMIAGGISALSFTFLFAAMALFGAVQGSNESNLENKDLCISTTVIFSISGFLLGIAIAMYMMIKEDIVQLAYLIPSVIAFNLAFASLAISFMTRN</sequence>
<evidence type="ECO:0000313" key="2">
    <source>
        <dbReference type="EMBL" id="QHT15809.1"/>
    </source>
</evidence>